<organism evidence="3 4">
    <name type="scientific">Camelina sativa</name>
    <name type="common">False flax</name>
    <name type="synonym">Myagrum sativum</name>
    <dbReference type="NCBI Taxonomy" id="90675"/>
    <lineage>
        <taxon>Eukaryota</taxon>
        <taxon>Viridiplantae</taxon>
        <taxon>Streptophyta</taxon>
        <taxon>Embryophyta</taxon>
        <taxon>Tracheophyta</taxon>
        <taxon>Spermatophyta</taxon>
        <taxon>Magnoliopsida</taxon>
        <taxon>eudicotyledons</taxon>
        <taxon>Gunneridae</taxon>
        <taxon>Pentapetalae</taxon>
        <taxon>rosids</taxon>
        <taxon>malvids</taxon>
        <taxon>Brassicales</taxon>
        <taxon>Brassicaceae</taxon>
        <taxon>Camelineae</taxon>
        <taxon>Camelina</taxon>
    </lineage>
</organism>
<accession>A0ABM1QGX6</accession>
<dbReference type="GeneID" id="109126739"/>
<name>A0ABM1QGX6_CAMSA</name>
<dbReference type="PANTHER" id="PTHR31286">
    <property type="entry name" value="GLYCINE-RICH CELL WALL STRUCTURAL PROTEIN 1.8-LIKE"/>
    <property type="match status" value="1"/>
</dbReference>
<evidence type="ECO:0000256" key="1">
    <source>
        <dbReference type="PROSITE-ProRule" id="PRU00047"/>
    </source>
</evidence>
<evidence type="ECO:0000313" key="4">
    <source>
        <dbReference type="RefSeq" id="XP_019086014.1"/>
    </source>
</evidence>
<dbReference type="PROSITE" id="PS50158">
    <property type="entry name" value="ZF_CCHC"/>
    <property type="match status" value="1"/>
</dbReference>
<sequence>YPKDISTIPVWVTLKKIPNSLYSIPGISHIASGLGAPMATYKPRLDPSLMGEAKILVEVELSKAFPPRIAAVDKKGNISMVDVEYAWVPVQCGDCGQLGHKASRCMNQKLPHQKATKVVSNEVNAPANVSLSTAPALVSPINLQHESTNVVIQEGSKVQDDSDLPIEAVPIQVSDLCTKVADCHTNMEVQVLSKMGIHFPQMEI</sequence>
<keyword evidence="1" id="KW-0479">Metal-binding</keyword>
<keyword evidence="1" id="KW-0862">Zinc</keyword>
<dbReference type="InterPro" id="IPR040256">
    <property type="entry name" value="At4g02000-like"/>
</dbReference>
<keyword evidence="1" id="KW-0863">Zinc-finger</keyword>
<evidence type="ECO:0000313" key="3">
    <source>
        <dbReference type="Proteomes" id="UP000694864"/>
    </source>
</evidence>
<dbReference type="InterPro" id="IPR001878">
    <property type="entry name" value="Znf_CCHC"/>
</dbReference>
<gene>
    <name evidence="4" type="primary">LOC109126739</name>
</gene>
<dbReference type="RefSeq" id="XP_019086014.1">
    <property type="nucleotide sequence ID" value="XM_019230469.1"/>
</dbReference>
<dbReference type="Proteomes" id="UP000694864">
    <property type="component" value="Chromosome 1"/>
</dbReference>
<reference evidence="4" key="2">
    <citation type="submission" date="2025-08" db="UniProtKB">
        <authorList>
            <consortium name="RefSeq"/>
        </authorList>
    </citation>
    <scope>IDENTIFICATION</scope>
    <source>
        <tissue evidence="4">Leaf</tissue>
    </source>
</reference>
<keyword evidence="3" id="KW-1185">Reference proteome</keyword>
<reference evidence="3" key="1">
    <citation type="journal article" date="2014" name="Nat. Commun.">
        <title>The emerging biofuel crop Camelina sativa retains a highly undifferentiated hexaploid genome structure.</title>
        <authorList>
            <person name="Kagale S."/>
            <person name="Koh C."/>
            <person name="Nixon J."/>
            <person name="Bollina V."/>
            <person name="Clarke W.E."/>
            <person name="Tuteja R."/>
            <person name="Spillane C."/>
            <person name="Robinson S.J."/>
            <person name="Links M.G."/>
            <person name="Clarke C."/>
            <person name="Higgins E.E."/>
            <person name="Huebert T."/>
            <person name="Sharpe A.G."/>
            <person name="Parkin I.A."/>
        </authorList>
    </citation>
    <scope>NUCLEOTIDE SEQUENCE [LARGE SCALE GENOMIC DNA]</scope>
    <source>
        <strain evidence="3">cv. DH55</strain>
    </source>
</reference>
<feature type="domain" description="CCHC-type" evidence="2">
    <location>
        <begin position="92"/>
        <end position="105"/>
    </location>
</feature>
<proteinExistence type="predicted"/>
<protein>
    <submittedName>
        <fullName evidence="4">Uncharacterized protein LOC109126739</fullName>
    </submittedName>
</protein>
<dbReference type="PANTHER" id="PTHR31286:SF133">
    <property type="entry name" value="TA11-LIKE NON-LTR RETROELEMENT PROTEIN-RELATED"/>
    <property type="match status" value="1"/>
</dbReference>
<feature type="non-terminal residue" evidence="4">
    <location>
        <position position="1"/>
    </location>
</feature>
<evidence type="ECO:0000259" key="2">
    <source>
        <dbReference type="PROSITE" id="PS50158"/>
    </source>
</evidence>